<evidence type="ECO:0000256" key="5">
    <source>
        <dbReference type="ARBA" id="ARBA00022692"/>
    </source>
</evidence>
<dbReference type="PROSITE" id="PS51779">
    <property type="entry name" value="POTRA"/>
    <property type="match status" value="1"/>
</dbReference>
<keyword evidence="8 9" id="KW-0131">Cell cycle</keyword>
<dbReference type="AlphaFoldDB" id="A0A142BEJ3"/>
<dbReference type="PATRIC" id="fig|570277.3.peg.3398"/>
<keyword evidence="4 9" id="KW-0132">Cell division</keyword>
<keyword evidence="5 9" id="KW-0812">Transmembrane</keyword>
<evidence type="ECO:0000256" key="9">
    <source>
        <dbReference type="HAMAP-Rule" id="MF_00911"/>
    </source>
</evidence>
<dbReference type="PANTHER" id="PTHR35851:SF1">
    <property type="entry name" value="CELL DIVISION PROTEIN FTSQ"/>
    <property type="match status" value="1"/>
</dbReference>
<protein>
    <recommendedName>
        <fullName evidence="9">Cell division protein FtsQ</fullName>
    </recommendedName>
</protein>
<comment type="subcellular location">
    <subcellularLocation>
        <location evidence="9">Cell inner membrane</location>
        <topology evidence="9">Single-pass type II membrane protein</topology>
    </subcellularLocation>
    <subcellularLocation>
        <location evidence="1">Membrane</location>
    </subcellularLocation>
    <text evidence="9">Localizes to the division septum.</text>
</comment>
<dbReference type="InterPro" id="IPR005548">
    <property type="entry name" value="Cell_div_FtsQ/DivIB_C"/>
</dbReference>
<comment type="similarity">
    <text evidence="9">Belongs to the FtsQ/DivIB family. FtsQ subfamily.</text>
</comment>
<dbReference type="GO" id="GO:0005886">
    <property type="term" value="C:plasma membrane"/>
    <property type="evidence" value="ECO:0007669"/>
    <property type="project" value="UniProtKB-SubCell"/>
</dbReference>
<keyword evidence="7 9" id="KW-0472">Membrane</keyword>
<evidence type="ECO:0000259" key="11">
    <source>
        <dbReference type="PROSITE" id="PS51779"/>
    </source>
</evidence>
<dbReference type="OrthoDB" id="9790370at2"/>
<evidence type="ECO:0000256" key="7">
    <source>
        <dbReference type="ARBA" id="ARBA00023136"/>
    </source>
</evidence>
<evidence type="ECO:0000256" key="2">
    <source>
        <dbReference type="ARBA" id="ARBA00022475"/>
    </source>
</evidence>
<dbReference type="Gene3D" id="3.40.50.11690">
    <property type="entry name" value="Cell division protein FtsQ/DivIB"/>
    <property type="match status" value="1"/>
</dbReference>
<comment type="function">
    <text evidence="9">Essential cell division protein. May link together the upstream cell division proteins, which are predominantly cytoplasmic, with the downstream cell division proteins, which are predominantly periplasmic. May control correct divisome assembly.</text>
</comment>
<reference evidence="12 13" key="1">
    <citation type="journal article" date="2016" name="Front. Microbiol.">
        <title>Genomic Insight into the Host-Endosymbiont Relationship of Endozoicomonas montiporae CL-33(T) with its Coral Host.</title>
        <authorList>
            <person name="Ding J.-Y."/>
            <person name="Shiu J.-H."/>
            <person name="Chen W.-M."/>
            <person name="Chiang Y.-R."/>
            <person name="Tang S.-L."/>
        </authorList>
    </citation>
    <scope>NUCLEOTIDE SEQUENCE [LARGE SCALE GENOMIC DNA]</scope>
    <source>
        <strain evidence="12 13">CL-33</strain>
    </source>
</reference>
<evidence type="ECO:0000256" key="6">
    <source>
        <dbReference type="ARBA" id="ARBA00022989"/>
    </source>
</evidence>
<feature type="transmembrane region" description="Helical" evidence="9">
    <location>
        <begin position="57"/>
        <end position="74"/>
    </location>
</feature>
<dbReference type="InterPro" id="IPR026579">
    <property type="entry name" value="FtsQ"/>
</dbReference>
<evidence type="ECO:0000256" key="8">
    <source>
        <dbReference type="ARBA" id="ARBA00023306"/>
    </source>
</evidence>
<evidence type="ECO:0000313" key="13">
    <source>
        <dbReference type="Proteomes" id="UP000071065"/>
    </source>
</evidence>
<gene>
    <name evidence="9 12" type="primary">ftsQ</name>
    <name evidence="12" type="ORF">EZMO1_3163</name>
</gene>
<feature type="region of interest" description="Disordered" evidence="10">
    <location>
        <begin position="13"/>
        <end position="40"/>
    </location>
</feature>
<comment type="subunit">
    <text evidence="9">Part of a complex composed of FtsB, FtsL and FtsQ.</text>
</comment>
<evidence type="ECO:0000256" key="4">
    <source>
        <dbReference type="ARBA" id="ARBA00022618"/>
    </source>
</evidence>
<name>A0A142BEJ3_9GAMM</name>
<dbReference type="GO" id="GO:0090529">
    <property type="term" value="P:cell septum assembly"/>
    <property type="evidence" value="ECO:0007669"/>
    <property type="project" value="InterPro"/>
</dbReference>
<dbReference type="Proteomes" id="UP000071065">
    <property type="component" value="Chromosome"/>
</dbReference>
<keyword evidence="2 9" id="KW-1003">Cell membrane</keyword>
<evidence type="ECO:0000256" key="10">
    <source>
        <dbReference type="SAM" id="MobiDB-lite"/>
    </source>
</evidence>
<dbReference type="PANTHER" id="PTHR35851">
    <property type="entry name" value="CELL DIVISION PROTEIN FTSQ"/>
    <property type="match status" value="1"/>
</dbReference>
<dbReference type="GO" id="GO:0032153">
    <property type="term" value="C:cell division site"/>
    <property type="evidence" value="ECO:0007669"/>
    <property type="project" value="UniProtKB-UniRule"/>
</dbReference>
<organism evidence="12 13">
    <name type="scientific">Endozoicomonas montiporae CL-33</name>
    <dbReference type="NCBI Taxonomy" id="570277"/>
    <lineage>
        <taxon>Bacteria</taxon>
        <taxon>Pseudomonadati</taxon>
        <taxon>Pseudomonadota</taxon>
        <taxon>Gammaproteobacteria</taxon>
        <taxon>Oceanospirillales</taxon>
        <taxon>Endozoicomonadaceae</taxon>
        <taxon>Endozoicomonas</taxon>
    </lineage>
</organism>
<dbReference type="Pfam" id="PF03799">
    <property type="entry name" value="FtsQ_DivIB_C"/>
    <property type="match status" value="1"/>
</dbReference>
<dbReference type="GO" id="GO:0043093">
    <property type="term" value="P:FtsZ-dependent cytokinesis"/>
    <property type="evidence" value="ECO:0007669"/>
    <property type="project" value="UniProtKB-UniRule"/>
</dbReference>
<evidence type="ECO:0000313" key="12">
    <source>
        <dbReference type="EMBL" id="AMO57169.1"/>
    </source>
</evidence>
<dbReference type="InterPro" id="IPR034746">
    <property type="entry name" value="POTRA"/>
</dbReference>
<dbReference type="Gene3D" id="3.10.20.310">
    <property type="entry name" value="membrane protein fhac"/>
    <property type="match status" value="1"/>
</dbReference>
<feature type="domain" description="POTRA" evidence="11">
    <location>
        <begin position="83"/>
        <end position="152"/>
    </location>
</feature>
<evidence type="ECO:0000256" key="1">
    <source>
        <dbReference type="ARBA" id="ARBA00004370"/>
    </source>
</evidence>
<dbReference type="RefSeq" id="WP_082212220.1">
    <property type="nucleotide sequence ID" value="NZ_CP013251.1"/>
</dbReference>
<dbReference type="Pfam" id="PF08478">
    <property type="entry name" value="POTRA_1"/>
    <property type="match status" value="1"/>
</dbReference>
<dbReference type="InterPro" id="IPR045335">
    <property type="entry name" value="FtsQ_C_sf"/>
</dbReference>
<proteinExistence type="inferred from homology"/>
<dbReference type="KEGG" id="emp:EZMO1_3163"/>
<dbReference type="HAMAP" id="MF_00911">
    <property type="entry name" value="FtsQ_subfam"/>
    <property type="match status" value="1"/>
</dbReference>
<keyword evidence="3 9" id="KW-0997">Cell inner membrane</keyword>
<keyword evidence="6 9" id="KW-1133">Transmembrane helix</keyword>
<accession>A0A142BEJ3</accession>
<dbReference type="STRING" id="570277.EZMO1_3163"/>
<dbReference type="EMBL" id="CP013251">
    <property type="protein sequence ID" value="AMO57169.1"/>
    <property type="molecule type" value="Genomic_DNA"/>
</dbReference>
<sequence>MQIKKGKARLLLKRKPTRSERSRSQMDTVQIRRRRQSPPSGRIRAFFSTHSRNGWQIARVVAGVISLAAVLWLWPSLMNWLNRPIARVEIHAGFESLDRVDVEAELEPFLVNRFFHLDLEAMRQTLLLMPWVREASLRRRWPDRLEVSLQERQAVARWKQDKLITGEGVVFAPDSVDKFALLPLLSGLDDEALEVMQQYLSISQLLRPMGLSVSELQLGSAGSWRFKVDHVTVYVGRDRRMERLQRFIRLYHARLDSRWSEVERVDMRYLNGASVSWRQN</sequence>
<evidence type="ECO:0000256" key="3">
    <source>
        <dbReference type="ARBA" id="ARBA00022519"/>
    </source>
</evidence>
<dbReference type="InterPro" id="IPR013685">
    <property type="entry name" value="POTRA_FtsQ_type"/>
</dbReference>